<evidence type="ECO:0000256" key="5">
    <source>
        <dbReference type="ARBA" id="ARBA00023002"/>
    </source>
</evidence>
<evidence type="ECO:0000313" key="8">
    <source>
        <dbReference type="Proteomes" id="UP000617402"/>
    </source>
</evidence>
<evidence type="ECO:0000259" key="6">
    <source>
        <dbReference type="Pfam" id="PF07992"/>
    </source>
</evidence>
<dbReference type="InterPro" id="IPR051169">
    <property type="entry name" value="NADH-Q_oxidoreductase"/>
</dbReference>
<evidence type="ECO:0000256" key="2">
    <source>
        <dbReference type="ARBA" id="ARBA00005272"/>
    </source>
</evidence>
<evidence type="ECO:0000313" key="7">
    <source>
        <dbReference type="EMBL" id="MBC9786649.1"/>
    </source>
</evidence>
<keyword evidence="4" id="KW-0274">FAD</keyword>
<evidence type="ECO:0000256" key="4">
    <source>
        <dbReference type="ARBA" id="ARBA00022827"/>
    </source>
</evidence>
<comment type="caution">
    <text evidence="7">The sequence shown here is derived from an EMBL/GenBank/DDBJ whole genome shotgun (WGS) entry which is preliminary data.</text>
</comment>
<protein>
    <submittedName>
        <fullName evidence="7">NAD(P)/FAD-dependent oxidoreductase</fullName>
    </submittedName>
</protein>
<dbReference type="InterPro" id="IPR023753">
    <property type="entry name" value="FAD/NAD-binding_dom"/>
</dbReference>
<dbReference type="PANTHER" id="PTHR42913:SF3">
    <property type="entry name" value="64 KDA MITOCHONDRIAL NADH DEHYDROGENASE (EUROFUNG)"/>
    <property type="match status" value="1"/>
</dbReference>
<keyword evidence="5" id="KW-0560">Oxidoreductase</keyword>
<comment type="similarity">
    <text evidence="2">Belongs to the NADH dehydrogenase family.</text>
</comment>
<reference evidence="7 8" key="1">
    <citation type="submission" date="2020-07" db="EMBL/GenBank/DDBJ databases">
        <title>Draft whole-genome sequence of Heliobacterium chlorum DSM 3682, type strain.</title>
        <authorList>
            <person name="Kyndt J.A."/>
            <person name="Meyer T.E."/>
            <person name="Imhoff J.F."/>
        </authorList>
    </citation>
    <scope>NUCLEOTIDE SEQUENCE [LARGE SCALE GENOMIC DNA]</scope>
    <source>
        <strain evidence="7 8">DSM 3682</strain>
    </source>
</reference>
<dbReference type="PRINTS" id="PR00368">
    <property type="entry name" value="FADPNR"/>
</dbReference>
<dbReference type="Pfam" id="PF07992">
    <property type="entry name" value="Pyr_redox_2"/>
    <property type="match status" value="1"/>
</dbReference>
<dbReference type="PANTHER" id="PTHR42913">
    <property type="entry name" value="APOPTOSIS-INDUCING FACTOR 1"/>
    <property type="match status" value="1"/>
</dbReference>
<dbReference type="Gene3D" id="3.50.50.100">
    <property type="match status" value="1"/>
</dbReference>
<dbReference type="EMBL" id="JACVHF010000061">
    <property type="protein sequence ID" value="MBC9786649.1"/>
    <property type="molecule type" value="Genomic_DNA"/>
</dbReference>
<evidence type="ECO:0000256" key="1">
    <source>
        <dbReference type="ARBA" id="ARBA00001974"/>
    </source>
</evidence>
<keyword evidence="3" id="KW-0285">Flavoprotein</keyword>
<organism evidence="7 8">
    <name type="scientific">Heliobacterium chlorum</name>
    <dbReference type="NCBI Taxonomy" id="2698"/>
    <lineage>
        <taxon>Bacteria</taxon>
        <taxon>Bacillati</taxon>
        <taxon>Bacillota</taxon>
        <taxon>Clostridia</taxon>
        <taxon>Eubacteriales</taxon>
        <taxon>Heliobacteriaceae</taxon>
        <taxon>Heliobacterium</taxon>
    </lineage>
</organism>
<feature type="domain" description="FAD/NAD(P)-binding" evidence="6">
    <location>
        <begin position="7"/>
        <end position="325"/>
    </location>
</feature>
<accession>A0ABR7T7B1</accession>
<evidence type="ECO:0000256" key="3">
    <source>
        <dbReference type="ARBA" id="ARBA00022630"/>
    </source>
</evidence>
<dbReference type="Proteomes" id="UP000617402">
    <property type="component" value="Unassembled WGS sequence"/>
</dbReference>
<gene>
    <name evidence="7" type="ORF">H1S01_19595</name>
</gene>
<dbReference type="RefSeq" id="WP_188042069.1">
    <property type="nucleotide sequence ID" value="NZ_JACVHF010000061.1"/>
</dbReference>
<dbReference type="SUPFAM" id="SSF51905">
    <property type="entry name" value="FAD/NAD(P)-binding domain"/>
    <property type="match status" value="2"/>
</dbReference>
<sequence length="419" mass="45612">MTNQKPRIVILGAGYGGILTTVHLQKLLQSDEAEIILINKHDYHYQTTLLHEVAAGTGDENRICIPIKEVIDTQRIRFIKDTVLGVQKEERQVILSHSGTITYDYLVVALGFQPATFGIPGILEHALTIRSMNSARKIRNKIESLFADFARVKDVKESLTLIVGGAGFTGIEFVGELVERVSELCKKHEVDRQRVRLLNVEGGPGILGAFDPSLAAYAKESLQRMGVEFRLSTRIKSVDAQGAILATDQGEERISPATVIWTGGVQGNSVVCGTAFDAPRGRIPVEKDLRIKGYENVFVIGDCSAVMDPQTERPFPPTAQLAVMQSTTCARNLTSLIRGERSLEAFHPLMKGSVASIGAHDGAGVILGLKTRGKLAVLAKAIVDNRYLYILGGPKLLFGRGKFTMYCMQTAYTASSGGK</sequence>
<proteinExistence type="inferred from homology"/>
<name>A0ABR7T7B1_HELCL</name>
<comment type="cofactor">
    <cofactor evidence="1">
        <name>FAD</name>
        <dbReference type="ChEBI" id="CHEBI:57692"/>
    </cofactor>
</comment>
<dbReference type="InterPro" id="IPR036188">
    <property type="entry name" value="FAD/NAD-bd_sf"/>
</dbReference>
<keyword evidence="8" id="KW-1185">Reference proteome</keyword>